<accession>A0ABN2AWY9</accession>
<feature type="transmembrane region" description="Helical" evidence="1">
    <location>
        <begin position="116"/>
        <end position="139"/>
    </location>
</feature>
<protein>
    <recommendedName>
        <fullName evidence="2">Calcineurin-like phosphoesterase domain-containing protein</fullName>
    </recommendedName>
</protein>
<feature type="domain" description="Calcineurin-like phosphoesterase" evidence="2">
    <location>
        <begin position="260"/>
        <end position="430"/>
    </location>
</feature>
<feature type="transmembrane region" description="Helical" evidence="1">
    <location>
        <begin position="16"/>
        <end position="36"/>
    </location>
</feature>
<proteinExistence type="predicted"/>
<dbReference type="InterPro" id="IPR004843">
    <property type="entry name" value="Calcineurin-like_PHP"/>
</dbReference>
<gene>
    <name evidence="3" type="ORF">GCM10009788_36040</name>
</gene>
<keyword evidence="1" id="KW-1133">Transmembrane helix</keyword>
<dbReference type="EMBL" id="BAAAOR010000026">
    <property type="protein sequence ID" value="GAA1529391.1"/>
    <property type="molecule type" value="Genomic_DNA"/>
</dbReference>
<keyword evidence="4" id="KW-1185">Reference proteome</keyword>
<comment type="caution">
    <text evidence="3">The sequence shown here is derived from an EMBL/GenBank/DDBJ whole genome shotgun (WGS) entry which is preliminary data.</text>
</comment>
<keyword evidence="1" id="KW-0812">Transmembrane</keyword>
<dbReference type="Proteomes" id="UP001500842">
    <property type="component" value="Unassembled WGS sequence"/>
</dbReference>
<dbReference type="InterPro" id="IPR029052">
    <property type="entry name" value="Metallo-depent_PP-like"/>
</dbReference>
<evidence type="ECO:0000313" key="3">
    <source>
        <dbReference type="EMBL" id="GAA1529391.1"/>
    </source>
</evidence>
<reference evidence="3 4" key="1">
    <citation type="journal article" date="2019" name="Int. J. Syst. Evol. Microbiol.">
        <title>The Global Catalogue of Microorganisms (GCM) 10K type strain sequencing project: providing services to taxonomists for standard genome sequencing and annotation.</title>
        <authorList>
            <consortium name="The Broad Institute Genomics Platform"/>
            <consortium name="The Broad Institute Genome Sequencing Center for Infectious Disease"/>
            <person name="Wu L."/>
            <person name="Ma J."/>
        </authorList>
    </citation>
    <scope>NUCLEOTIDE SEQUENCE [LARGE SCALE GENOMIC DNA]</scope>
    <source>
        <strain evidence="3 4">JCM 14942</strain>
    </source>
</reference>
<evidence type="ECO:0000259" key="2">
    <source>
        <dbReference type="Pfam" id="PF00149"/>
    </source>
</evidence>
<organism evidence="3 4">
    <name type="scientific">Nocardioides humi</name>
    <dbReference type="NCBI Taxonomy" id="449461"/>
    <lineage>
        <taxon>Bacteria</taxon>
        <taxon>Bacillati</taxon>
        <taxon>Actinomycetota</taxon>
        <taxon>Actinomycetes</taxon>
        <taxon>Propionibacteriales</taxon>
        <taxon>Nocardioidaceae</taxon>
        <taxon>Nocardioides</taxon>
    </lineage>
</organism>
<name>A0ABN2AWY9_9ACTN</name>
<evidence type="ECO:0000256" key="1">
    <source>
        <dbReference type="SAM" id="Phobius"/>
    </source>
</evidence>
<sequence length="506" mass="53835">MIALVRTMPTRRLLEVLAYVGAWLVVSVAVAAAIFVNSERTVEIASHEATLSPDFSGEVVARMGPVLPDLRMPSGSRIGIEVELGKTDAATLEELTARYAAIASQPEGQIAVAERAVTAMALAALVQGAVLGAVPLLVWAAIGQARRRELYAGLRTRGGIAVSGLAIVLVVALVVPFGWGRTDRPAERWTSLRDFVGPDVTLPDEVADVEVMTDATTAQSRRLVESAVSGYQQSLAFYSEAAEDAAFLDLREPEEGETVVLMVSDRHDNIGMDKVARAIADAGGATAVIDAGDDTSTGSRWEAFSLDSLAAVFQDFDGRWAVAGNHDNGTFVRSHLEDLGWTYFDDEVIDGPGDSRILGVDDPRSSGLGNWRDEKGLSFKEVADRLADAACAADEDGDRVNTLLVHDANLGRPALERGCVDLVLGGHVHVQTGPTAVTAEDGRVGYTYTLGTTGGAAYAIAIGSKLRRPASIGLITYRDGRPVGIQSITLQTNGRYDVDPWVELTY</sequence>
<dbReference type="SUPFAM" id="SSF56300">
    <property type="entry name" value="Metallo-dependent phosphatases"/>
    <property type="match status" value="1"/>
</dbReference>
<dbReference type="Pfam" id="PF00149">
    <property type="entry name" value="Metallophos"/>
    <property type="match status" value="1"/>
</dbReference>
<dbReference type="RefSeq" id="WP_246086893.1">
    <property type="nucleotide sequence ID" value="NZ_BAAAOR010000026.1"/>
</dbReference>
<feature type="transmembrane region" description="Helical" evidence="1">
    <location>
        <begin position="160"/>
        <end position="179"/>
    </location>
</feature>
<evidence type="ECO:0000313" key="4">
    <source>
        <dbReference type="Proteomes" id="UP001500842"/>
    </source>
</evidence>
<keyword evidence="1" id="KW-0472">Membrane</keyword>